<dbReference type="InterPro" id="IPR026030">
    <property type="entry name" value="Pur-cyt_permease_Fcy2/21/22"/>
</dbReference>
<keyword evidence="4 8" id="KW-0812">Transmembrane</keyword>
<proteinExistence type="inferred from homology"/>
<feature type="transmembrane region" description="Helical" evidence="8">
    <location>
        <begin position="398"/>
        <end position="418"/>
    </location>
</feature>
<accession>A0A3Q9KF51</accession>
<feature type="transmembrane region" description="Helical" evidence="8">
    <location>
        <begin position="139"/>
        <end position="158"/>
    </location>
</feature>
<evidence type="ECO:0000256" key="8">
    <source>
        <dbReference type="SAM" id="Phobius"/>
    </source>
</evidence>
<evidence type="ECO:0000256" key="5">
    <source>
        <dbReference type="ARBA" id="ARBA00022989"/>
    </source>
</evidence>
<feature type="transmembrane region" description="Helical" evidence="8">
    <location>
        <begin position="430"/>
        <end position="451"/>
    </location>
</feature>
<evidence type="ECO:0000256" key="7">
    <source>
        <dbReference type="PIRNR" id="PIRNR002744"/>
    </source>
</evidence>
<evidence type="ECO:0000313" key="10">
    <source>
        <dbReference type="Proteomes" id="UP000275579"/>
    </source>
</evidence>
<dbReference type="AlphaFoldDB" id="A0A3Q9KF51"/>
<dbReference type="RefSeq" id="WP_127154462.1">
    <property type="nucleotide sequence ID" value="NZ_CP029042.1"/>
</dbReference>
<comment type="subcellular location">
    <subcellularLocation>
        <location evidence="1">Membrane</location>
        <topology evidence="1">Multi-pass membrane protein</topology>
    </subcellularLocation>
</comment>
<sequence>MTDRHGAAQPDAVAHHTVDEVPERARHGCTRDLFTLGFGTHIAPLALVTGAMAVQVFHQPLWSGVLAVLVGQLLGGIFMAPHRAPGPQFGLPQLIRSRARSGSLGALPGVVVAAALYVTFFAAHLVLAGKSLHVLAPGLPVGAGILLGAAGSAVLCLIGHRLIHALNKVAAVVLGLGLVAGLALAVTRGVPGDFFTRGGFTFAGWLAIVSLSALWQPALAPYAADPSRALPGTVRTTATFWATYGGACLGSLLPFLAGAAVAPACPGPDTGAGIGAAAGSFGPVLLVLFLFSVLHHNAVNLYHAVQATLTIGQTLRARWQPRPRVRGAVSALVLACGPALALGLAGDFVTRFADLVLVLLAALVPWAAINLVDFSLLRHGSQDPDELCDQDDAPYRRFDPVALGSYVLGIAVQIPFLASDLYTGPPAAHFGGADLSWLVGPAVTAPLYFLWARSRLRRCEGGAVLGMREHAARILDPLRPLYPEDVRGFADTR</sequence>
<dbReference type="PANTHER" id="PTHR31806">
    <property type="entry name" value="PURINE-CYTOSINE PERMEASE FCY2-RELATED"/>
    <property type="match status" value="1"/>
</dbReference>
<keyword evidence="5 8" id="KW-1133">Transmembrane helix</keyword>
<feature type="transmembrane region" description="Helical" evidence="8">
    <location>
        <begin position="60"/>
        <end position="81"/>
    </location>
</feature>
<organism evidence="9 10">
    <name type="scientific">Streptomyces lydicus</name>
    <dbReference type="NCBI Taxonomy" id="47763"/>
    <lineage>
        <taxon>Bacteria</taxon>
        <taxon>Bacillati</taxon>
        <taxon>Actinomycetota</taxon>
        <taxon>Actinomycetes</taxon>
        <taxon>Kitasatosporales</taxon>
        <taxon>Streptomycetaceae</taxon>
        <taxon>Streptomyces</taxon>
    </lineage>
</organism>
<dbReference type="InterPro" id="IPR001248">
    <property type="entry name" value="Pur-cyt_permease"/>
</dbReference>
<feature type="transmembrane region" description="Helical" evidence="8">
    <location>
        <begin position="328"/>
        <end position="349"/>
    </location>
</feature>
<dbReference type="PANTHER" id="PTHR31806:SF1">
    <property type="entry name" value="PURINE-CYTOSINE PERMEASE FCY2-RELATED"/>
    <property type="match status" value="1"/>
</dbReference>
<dbReference type="PIRSF" id="PIRSF002744">
    <property type="entry name" value="Pur-cyt_permease"/>
    <property type="match status" value="1"/>
</dbReference>
<feature type="transmembrane region" description="Helical" evidence="8">
    <location>
        <begin position="274"/>
        <end position="294"/>
    </location>
</feature>
<evidence type="ECO:0000256" key="4">
    <source>
        <dbReference type="ARBA" id="ARBA00022692"/>
    </source>
</evidence>
<reference evidence="9 10" key="1">
    <citation type="submission" date="2018-04" db="EMBL/GenBank/DDBJ databases">
        <title>Complete genome sequences of Streptomyces lydicus strain WYEC and characterization of antagonistic properties of biological control agents.</title>
        <authorList>
            <person name="Mariita R.M."/>
            <person name="Sello J.K."/>
        </authorList>
    </citation>
    <scope>NUCLEOTIDE SEQUENCE [LARGE SCALE GENOMIC DNA]</scope>
    <source>
        <strain evidence="9 10">WYEC 108</strain>
    </source>
</reference>
<dbReference type="GO" id="GO:0022857">
    <property type="term" value="F:transmembrane transporter activity"/>
    <property type="evidence" value="ECO:0007669"/>
    <property type="project" value="InterPro"/>
</dbReference>
<feature type="transmembrane region" description="Helical" evidence="8">
    <location>
        <begin position="170"/>
        <end position="190"/>
    </location>
</feature>
<evidence type="ECO:0000256" key="3">
    <source>
        <dbReference type="ARBA" id="ARBA00022448"/>
    </source>
</evidence>
<gene>
    <name evidence="9" type="ORF">DDE74_36940</name>
</gene>
<comment type="similarity">
    <text evidence="2 7">Belongs to the purine-cytosine permease (2.A.39) family.</text>
</comment>
<dbReference type="GO" id="GO:0005886">
    <property type="term" value="C:plasma membrane"/>
    <property type="evidence" value="ECO:0007669"/>
    <property type="project" value="TreeGrafter"/>
</dbReference>
<feature type="transmembrane region" description="Helical" evidence="8">
    <location>
        <begin position="355"/>
        <end position="377"/>
    </location>
</feature>
<evidence type="ECO:0000256" key="6">
    <source>
        <dbReference type="ARBA" id="ARBA00023136"/>
    </source>
</evidence>
<dbReference type="Proteomes" id="UP000275579">
    <property type="component" value="Chromosome"/>
</dbReference>
<dbReference type="Pfam" id="PF02133">
    <property type="entry name" value="Transp_cyt_pur"/>
    <property type="match status" value="1"/>
</dbReference>
<feature type="transmembrane region" description="Helical" evidence="8">
    <location>
        <begin position="33"/>
        <end position="54"/>
    </location>
</feature>
<evidence type="ECO:0000256" key="2">
    <source>
        <dbReference type="ARBA" id="ARBA00008974"/>
    </source>
</evidence>
<feature type="transmembrane region" description="Helical" evidence="8">
    <location>
        <begin position="241"/>
        <end position="262"/>
    </location>
</feature>
<keyword evidence="6 7" id="KW-0472">Membrane</keyword>
<keyword evidence="3 7" id="KW-0813">Transport</keyword>
<protein>
    <submittedName>
        <fullName evidence="9">Cytosine permease</fullName>
    </submittedName>
</protein>
<name>A0A3Q9KF51_9ACTN</name>
<evidence type="ECO:0000256" key="1">
    <source>
        <dbReference type="ARBA" id="ARBA00004141"/>
    </source>
</evidence>
<dbReference type="Gene3D" id="1.10.4160.10">
    <property type="entry name" value="Hydantoin permease"/>
    <property type="match status" value="1"/>
</dbReference>
<dbReference type="EMBL" id="CP029042">
    <property type="protein sequence ID" value="AZS75738.1"/>
    <property type="molecule type" value="Genomic_DNA"/>
</dbReference>
<feature type="transmembrane region" description="Helical" evidence="8">
    <location>
        <begin position="202"/>
        <end position="220"/>
    </location>
</feature>
<feature type="transmembrane region" description="Helical" evidence="8">
    <location>
        <begin position="102"/>
        <end position="127"/>
    </location>
</feature>
<evidence type="ECO:0000313" key="9">
    <source>
        <dbReference type="EMBL" id="AZS75738.1"/>
    </source>
</evidence>